<gene>
    <name evidence="2" type="ORF">GCM10025868_42690</name>
</gene>
<reference evidence="3" key="1">
    <citation type="journal article" date="2019" name="Int. J. Syst. Evol. Microbiol.">
        <title>The Global Catalogue of Microorganisms (GCM) 10K type strain sequencing project: providing services to taxonomists for standard genome sequencing and annotation.</title>
        <authorList>
            <consortium name="The Broad Institute Genomics Platform"/>
            <consortium name="The Broad Institute Genome Sequencing Center for Infectious Disease"/>
            <person name="Wu L."/>
            <person name="Ma J."/>
        </authorList>
    </citation>
    <scope>NUCLEOTIDE SEQUENCE [LARGE SCALE GENOMIC DNA]</scope>
    <source>
        <strain evidence="3">NBRC 108730</strain>
    </source>
</reference>
<dbReference type="SUPFAM" id="SSF101790">
    <property type="entry name" value="Aminomethyltransferase beta-barrel domain"/>
    <property type="match status" value="1"/>
</dbReference>
<evidence type="ECO:0000313" key="2">
    <source>
        <dbReference type="EMBL" id="GMA89019.1"/>
    </source>
</evidence>
<proteinExistence type="predicted"/>
<dbReference type="InterPro" id="IPR027266">
    <property type="entry name" value="TrmE/GcvT-like"/>
</dbReference>
<dbReference type="Proteomes" id="UP001157017">
    <property type="component" value="Unassembled WGS sequence"/>
</dbReference>
<sequence length="129" mass="13645">MQARSGWAVGWRKPAFWGRESLLAEREAGASRTLRGLLALERGIPRDGCRVRALPTAEGDGAAAETGADVGVTTSGTFSPTLRQGIALALLDRSVADGDEVVVDVRGRPLRARVVKPPFVEAQAKGQPI</sequence>
<evidence type="ECO:0000313" key="3">
    <source>
        <dbReference type="Proteomes" id="UP001157017"/>
    </source>
</evidence>
<feature type="domain" description="Aminomethyltransferase C-terminal" evidence="1">
    <location>
        <begin position="65"/>
        <end position="120"/>
    </location>
</feature>
<accession>A0ABQ6JNV5</accession>
<dbReference type="PANTHER" id="PTHR43757:SF2">
    <property type="entry name" value="AMINOMETHYLTRANSFERASE, MITOCHONDRIAL"/>
    <property type="match status" value="1"/>
</dbReference>
<organism evidence="2 3">
    <name type="scientific">Angustibacter aerolatus</name>
    <dbReference type="NCBI Taxonomy" id="1162965"/>
    <lineage>
        <taxon>Bacteria</taxon>
        <taxon>Bacillati</taxon>
        <taxon>Actinomycetota</taxon>
        <taxon>Actinomycetes</taxon>
        <taxon>Kineosporiales</taxon>
        <taxon>Kineosporiaceae</taxon>
    </lineage>
</organism>
<dbReference type="Pfam" id="PF08669">
    <property type="entry name" value="GCV_T_C"/>
    <property type="match status" value="1"/>
</dbReference>
<evidence type="ECO:0000259" key="1">
    <source>
        <dbReference type="Pfam" id="PF08669"/>
    </source>
</evidence>
<dbReference type="Gene3D" id="3.30.1360.120">
    <property type="entry name" value="Probable tRNA modification gtpase trme, domain 1"/>
    <property type="match status" value="1"/>
</dbReference>
<dbReference type="InterPro" id="IPR013977">
    <property type="entry name" value="GcvT_C"/>
</dbReference>
<comment type="caution">
    <text evidence="2">The sequence shown here is derived from an EMBL/GenBank/DDBJ whole genome shotgun (WGS) entry which is preliminary data.</text>
</comment>
<name>A0ABQ6JNV5_9ACTN</name>
<dbReference type="EMBL" id="BSUZ01000001">
    <property type="protein sequence ID" value="GMA89019.1"/>
    <property type="molecule type" value="Genomic_DNA"/>
</dbReference>
<protein>
    <recommendedName>
        <fullName evidence="1">Aminomethyltransferase C-terminal domain-containing protein</fullName>
    </recommendedName>
</protein>
<dbReference type="InterPro" id="IPR028896">
    <property type="entry name" value="GcvT/YgfZ/DmdA"/>
</dbReference>
<keyword evidence="3" id="KW-1185">Reference proteome</keyword>
<dbReference type="PANTHER" id="PTHR43757">
    <property type="entry name" value="AMINOMETHYLTRANSFERASE"/>
    <property type="match status" value="1"/>
</dbReference>
<dbReference type="InterPro" id="IPR029043">
    <property type="entry name" value="GcvT/YgfZ_C"/>
</dbReference>